<sequence>MLLIPCALPTDVDLLVGLGLSLEPNASYRLADLGVLPSSEGFFLTRSARVSAPAVTVLPHFRNGPLGLLGAIRSHGNFDGVGGVFLLSVRSKQYKLQFGIEFMAGRLVLHIVSRPVAVFDSNFLDGHWHTFALAMSEHRADLYTKCGQERQTRPVVSRQPSQFAADSVMRLGRLTRHATPFEGTVCQLDLVPSARAAANYCNYIRKQCRHADNYRLTRPYPLSHHLCSPQCDPYRSHTWSPFGKIRVTLGVTLVYFSLFSSHLLP</sequence>
<dbReference type="SMART" id="SM00210">
    <property type="entry name" value="TSPN"/>
    <property type="match status" value="1"/>
</dbReference>
<evidence type="ECO:0000259" key="2">
    <source>
        <dbReference type="SMART" id="SM00210"/>
    </source>
</evidence>
<dbReference type="SUPFAM" id="SSF49899">
    <property type="entry name" value="Concanavalin A-like lectins/glucanases"/>
    <property type="match status" value="1"/>
</dbReference>
<dbReference type="Gene3D" id="2.60.120.200">
    <property type="match status" value="1"/>
</dbReference>
<proteinExistence type="predicted"/>
<organism evidence="3 4">
    <name type="scientific">Eptatretus burgeri</name>
    <name type="common">Inshore hagfish</name>
    <dbReference type="NCBI Taxonomy" id="7764"/>
    <lineage>
        <taxon>Eukaryota</taxon>
        <taxon>Metazoa</taxon>
        <taxon>Chordata</taxon>
        <taxon>Craniata</taxon>
        <taxon>Vertebrata</taxon>
        <taxon>Cyclostomata</taxon>
        <taxon>Myxini</taxon>
        <taxon>Myxiniformes</taxon>
        <taxon>Myxinidae</taxon>
        <taxon>Eptatretinae</taxon>
        <taxon>Eptatretus</taxon>
    </lineage>
</organism>
<keyword evidence="4" id="KW-1185">Reference proteome</keyword>
<dbReference type="InterPro" id="IPR013320">
    <property type="entry name" value="ConA-like_dom_sf"/>
</dbReference>
<dbReference type="OMA" id="HADLHYK"/>
<protein>
    <recommendedName>
        <fullName evidence="2">Thrombospondin-like N-terminal domain-containing protein</fullName>
    </recommendedName>
</protein>
<evidence type="ECO:0000313" key="3">
    <source>
        <dbReference type="Ensembl" id="ENSEBUP00000009925.1"/>
    </source>
</evidence>
<keyword evidence="1" id="KW-0677">Repeat</keyword>
<evidence type="ECO:0000313" key="4">
    <source>
        <dbReference type="Proteomes" id="UP000694388"/>
    </source>
</evidence>
<evidence type="ECO:0000256" key="1">
    <source>
        <dbReference type="ARBA" id="ARBA00022737"/>
    </source>
</evidence>
<accession>A0A8C4Q4J4</accession>
<dbReference type="AlphaFoldDB" id="A0A8C4Q4J4"/>
<dbReference type="Proteomes" id="UP000694388">
    <property type="component" value="Unplaced"/>
</dbReference>
<name>A0A8C4Q4J4_EPTBU</name>
<dbReference type="InterPro" id="IPR048287">
    <property type="entry name" value="TSPN-like_N"/>
</dbReference>
<feature type="domain" description="Thrombospondin-like N-terminal" evidence="2">
    <location>
        <begin position="11"/>
        <end position="194"/>
    </location>
</feature>
<reference evidence="3" key="1">
    <citation type="submission" date="2025-08" db="UniProtKB">
        <authorList>
            <consortium name="Ensembl"/>
        </authorList>
    </citation>
    <scope>IDENTIFICATION</scope>
</reference>
<reference evidence="3" key="2">
    <citation type="submission" date="2025-09" db="UniProtKB">
        <authorList>
            <consortium name="Ensembl"/>
        </authorList>
    </citation>
    <scope>IDENTIFICATION</scope>
</reference>
<dbReference type="GeneTree" id="ENSGT00940000167622"/>
<dbReference type="Ensembl" id="ENSEBUT00000010458.1">
    <property type="protein sequence ID" value="ENSEBUP00000009925.1"/>
    <property type="gene ID" value="ENSEBUG00000006376.1"/>
</dbReference>